<accession>A0ABW7NA73</accession>
<sequence length="361" mass="41154">MKYFTHLIVCLVLVSACETLYLLDEDKDVARQIVISGYINQGPGPYHVKIQQTSFTGEAPTDVFNAQVTLVDEGGNREDFVAQTFIQDNKSKVNYRCPANIVKGYPGRSYHIEVVLADGRRYETEPDRMPFYQGQDEISWEETELITTSTLGLDVSVPAVKCHLTTRFQQHDEPIFLTWLGEETYAFFQTDFPDPFNNTPPPCYIIRPIGAEDLNLFTNVGYTKSEFEVPAIITRAIDKSFQIKHIFTLYQYSMSERNFQYMRSIEALTENSGSLFDTPPGVAYGNVIPDQEDENVQGFFQAVLMDTTRIAVFPNFLNTQVSDDCAYLSGTFEYDYPNICKNCTLLPNASLERPDYWVDTN</sequence>
<dbReference type="Proteomes" id="UP001610063">
    <property type="component" value="Unassembled WGS sequence"/>
</dbReference>
<evidence type="ECO:0000313" key="1">
    <source>
        <dbReference type="EMBL" id="MFH6984405.1"/>
    </source>
</evidence>
<protein>
    <submittedName>
        <fullName evidence="1">DUF4249 family protein</fullName>
    </submittedName>
</protein>
<comment type="caution">
    <text evidence="1">The sequence shown here is derived from an EMBL/GenBank/DDBJ whole genome shotgun (WGS) entry which is preliminary data.</text>
</comment>
<keyword evidence="2" id="KW-1185">Reference proteome</keyword>
<evidence type="ECO:0000313" key="2">
    <source>
        <dbReference type="Proteomes" id="UP001610063"/>
    </source>
</evidence>
<dbReference type="Pfam" id="PF14054">
    <property type="entry name" value="DUF4249"/>
    <property type="match status" value="1"/>
</dbReference>
<gene>
    <name evidence="1" type="ORF">ACHKAR_13210</name>
</gene>
<organism evidence="1 2">
    <name type="scientific">Marinoscillum luteum</name>
    <dbReference type="NCBI Taxonomy" id="861051"/>
    <lineage>
        <taxon>Bacteria</taxon>
        <taxon>Pseudomonadati</taxon>
        <taxon>Bacteroidota</taxon>
        <taxon>Cytophagia</taxon>
        <taxon>Cytophagales</taxon>
        <taxon>Reichenbachiellaceae</taxon>
        <taxon>Marinoscillum</taxon>
    </lineage>
</organism>
<name>A0ABW7NA73_9BACT</name>
<dbReference type="RefSeq" id="WP_395417745.1">
    <property type="nucleotide sequence ID" value="NZ_JBIPKE010000017.1"/>
</dbReference>
<dbReference type="InterPro" id="IPR025345">
    <property type="entry name" value="DUF4249"/>
</dbReference>
<dbReference type="PROSITE" id="PS51257">
    <property type="entry name" value="PROKAR_LIPOPROTEIN"/>
    <property type="match status" value="1"/>
</dbReference>
<proteinExistence type="predicted"/>
<dbReference type="EMBL" id="JBIPKE010000017">
    <property type="protein sequence ID" value="MFH6984405.1"/>
    <property type="molecule type" value="Genomic_DNA"/>
</dbReference>
<reference evidence="1 2" key="1">
    <citation type="journal article" date="2013" name="Int. J. Syst. Evol. Microbiol.">
        <title>Marinoscillum luteum sp. nov., isolated from marine sediment.</title>
        <authorList>
            <person name="Cha I.T."/>
            <person name="Park S.J."/>
            <person name="Kim S.J."/>
            <person name="Kim J.G."/>
            <person name="Jung M.Y."/>
            <person name="Shin K.S."/>
            <person name="Kwon K.K."/>
            <person name="Yang S.H."/>
            <person name="Seo Y.S."/>
            <person name="Rhee S.K."/>
        </authorList>
    </citation>
    <scope>NUCLEOTIDE SEQUENCE [LARGE SCALE GENOMIC DNA]</scope>
    <source>
        <strain evidence="1 2">KCTC 23939</strain>
    </source>
</reference>